<dbReference type="PANTHER" id="PTHR43080:SF2">
    <property type="entry name" value="CBS DOMAIN-CONTAINING PROTEIN"/>
    <property type="match status" value="1"/>
</dbReference>
<comment type="caution">
    <text evidence="3">The sequence shown here is derived from an EMBL/GenBank/DDBJ whole genome shotgun (WGS) entry which is preliminary data.</text>
</comment>
<dbReference type="PANTHER" id="PTHR43080">
    <property type="entry name" value="CBS DOMAIN-CONTAINING PROTEIN CBSX3, MITOCHONDRIAL"/>
    <property type="match status" value="1"/>
</dbReference>
<proteinExistence type="predicted"/>
<dbReference type="SMART" id="SM00116">
    <property type="entry name" value="CBS"/>
    <property type="match status" value="2"/>
</dbReference>
<dbReference type="OMA" id="PIKVYMT"/>
<dbReference type="AlphaFoldDB" id="A0A7W4I8L3"/>
<name>A0A7W4I8L3_GLUDI</name>
<dbReference type="InterPro" id="IPR051257">
    <property type="entry name" value="Diverse_CBS-Domain"/>
</dbReference>
<keyword evidence="1 2" id="KW-0129">CBS domain</keyword>
<protein>
    <submittedName>
        <fullName evidence="3">CBS domain-containing protein</fullName>
    </submittedName>
</protein>
<organism evidence="3 4">
    <name type="scientific">Gluconacetobacter diazotrophicus</name>
    <name type="common">Acetobacter diazotrophicus</name>
    <dbReference type="NCBI Taxonomy" id="33996"/>
    <lineage>
        <taxon>Bacteria</taxon>
        <taxon>Pseudomonadati</taxon>
        <taxon>Pseudomonadota</taxon>
        <taxon>Alphaproteobacteria</taxon>
        <taxon>Acetobacterales</taxon>
        <taxon>Acetobacteraceae</taxon>
        <taxon>Gluconacetobacter</taxon>
    </lineage>
</organism>
<dbReference type="InterPro" id="IPR044725">
    <property type="entry name" value="CBSX3_CBS_dom"/>
</dbReference>
<evidence type="ECO:0000313" key="3">
    <source>
        <dbReference type="EMBL" id="MBB2158313.1"/>
    </source>
</evidence>
<dbReference type="CDD" id="cd04623">
    <property type="entry name" value="CBS_pair_bac_euk"/>
    <property type="match status" value="1"/>
</dbReference>
<dbReference type="PROSITE" id="PS51371">
    <property type="entry name" value="CBS"/>
    <property type="match status" value="2"/>
</dbReference>
<dbReference type="Gene3D" id="3.10.580.10">
    <property type="entry name" value="CBS-domain"/>
    <property type="match status" value="1"/>
</dbReference>
<dbReference type="RefSeq" id="WP_012228633.1">
    <property type="nucleotide sequence ID" value="NZ_JABEQG010000073.1"/>
</dbReference>
<evidence type="ECO:0000256" key="2">
    <source>
        <dbReference type="PROSITE-ProRule" id="PRU00703"/>
    </source>
</evidence>
<dbReference type="InterPro" id="IPR000644">
    <property type="entry name" value="CBS_dom"/>
</dbReference>
<accession>A0A7W4I8L3</accession>
<reference evidence="3 4" key="1">
    <citation type="submission" date="2020-04" db="EMBL/GenBank/DDBJ databases">
        <title>Description of novel Gluconacetobacter.</title>
        <authorList>
            <person name="Sombolestani A."/>
        </authorList>
    </citation>
    <scope>NUCLEOTIDE SEQUENCE [LARGE SCALE GENOMIC DNA]</scope>
    <source>
        <strain evidence="3 4">LMG 7603</strain>
    </source>
</reference>
<gene>
    <name evidence="3" type="ORF">HLH33_18795</name>
</gene>
<dbReference type="EMBL" id="JABEQG010000073">
    <property type="protein sequence ID" value="MBB2158313.1"/>
    <property type="molecule type" value="Genomic_DNA"/>
</dbReference>
<dbReference type="InterPro" id="IPR046342">
    <property type="entry name" value="CBS_dom_sf"/>
</dbReference>
<evidence type="ECO:0000313" key="4">
    <source>
        <dbReference type="Proteomes" id="UP000550787"/>
    </source>
</evidence>
<evidence type="ECO:0000256" key="1">
    <source>
        <dbReference type="ARBA" id="ARBA00023122"/>
    </source>
</evidence>
<dbReference type="SUPFAM" id="SSF54631">
    <property type="entry name" value="CBS-domain pair"/>
    <property type="match status" value="1"/>
</dbReference>
<dbReference type="Pfam" id="PF00571">
    <property type="entry name" value="CBS"/>
    <property type="match status" value="2"/>
</dbReference>
<sequence length="158" mass="16977">MIIPVLHILNSKGSAVITVRPDEAVTAIAHLLTHNRIGAVPVVDGTGHVVGLVSERSIVGALARHGAEIDRLCASDIMTHDVPTARRSEDILSVARKMTRSHSRHVPVLDDAGHLVGLVSIGDIVKLRLEQAELMAREMQSYIMQEGYGAVAPRPFAS</sequence>
<dbReference type="Proteomes" id="UP000550787">
    <property type="component" value="Unassembled WGS sequence"/>
</dbReference>